<gene>
    <name evidence="2" type="ORF">IQ241_13470</name>
</gene>
<dbReference type="Gene3D" id="3.90.70.10">
    <property type="entry name" value="Cysteine proteinases"/>
    <property type="match status" value="1"/>
</dbReference>
<feature type="domain" description="Peptidase C39" evidence="1">
    <location>
        <begin position="7"/>
        <end position="138"/>
    </location>
</feature>
<dbReference type="Pfam" id="PF03412">
    <property type="entry name" value="Peptidase_C39"/>
    <property type="match status" value="1"/>
</dbReference>
<evidence type="ECO:0000259" key="1">
    <source>
        <dbReference type="PROSITE" id="PS50990"/>
    </source>
</evidence>
<dbReference type="GO" id="GO:0016020">
    <property type="term" value="C:membrane"/>
    <property type="evidence" value="ECO:0007669"/>
    <property type="project" value="InterPro"/>
</dbReference>
<dbReference type="GO" id="GO:0008233">
    <property type="term" value="F:peptidase activity"/>
    <property type="evidence" value="ECO:0007669"/>
    <property type="project" value="InterPro"/>
</dbReference>
<dbReference type="GO" id="GO:0006508">
    <property type="term" value="P:proteolysis"/>
    <property type="evidence" value="ECO:0007669"/>
    <property type="project" value="InterPro"/>
</dbReference>
<name>A0A8J7DRD8_9CYAN</name>
<comment type="caution">
    <text evidence="2">The sequence shown here is derived from an EMBL/GenBank/DDBJ whole genome shotgun (WGS) entry which is preliminary data.</text>
</comment>
<sequence length="143" mass="15704">MPPFYPQETPDSCVPACLRMVLAEAGTVISESELRRLCDCTIFGTEALQAVEAARQVGFVKARKANLTMVQLDDLVAQGLYPIVYVGLMPIDRVRGIHSLVVGETDENDVTVLDPLVGKRQVNRSHFEAAFRLTNGLTIMIAE</sequence>
<dbReference type="Proteomes" id="UP000636505">
    <property type="component" value="Unassembled WGS sequence"/>
</dbReference>
<dbReference type="PROSITE" id="PS50990">
    <property type="entry name" value="PEPTIDASE_C39"/>
    <property type="match status" value="1"/>
</dbReference>
<protein>
    <recommendedName>
        <fullName evidence="1">Peptidase C39 domain-containing protein</fullName>
    </recommendedName>
</protein>
<keyword evidence="3" id="KW-1185">Reference proteome</keyword>
<reference evidence="2" key="1">
    <citation type="submission" date="2020-10" db="EMBL/GenBank/DDBJ databases">
        <authorList>
            <person name="Castelo-Branco R."/>
            <person name="Eusebio N."/>
            <person name="Adriana R."/>
            <person name="Vieira A."/>
            <person name="Brugerolle De Fraissinette N."/>
            <person name="Rezende De Castro R."/>
            <person name="Schneider M.P."/>
            <person name="Vasconcelos V."/>
            <person name="Leao P.N."/>
        </authorList>
    </citation>
    <scope>NUCLEOTIDE SEQUENCE</scope>
    <source>
        <strain evidence="2">LEGE 07310</strain>
    </source>
</reference>
<accession>A0A8J7DRD8</accession>
<organism evidence="2 3">
    <name type="scientific">Vasconcelosia minhoensis LEGE 07310</name>
    <dbReference type="NCBI Taxonomy" id="915328"/>
    <lineage>
        <taxon>Bacteria</taxon>
        <taxon>Bacillati</taxon>
        <taxon>Cyanobacteriota</taxon>
        <taxon>Cyanophyceae</taxon>
        <taxon>Nodosilineales</taxon>
        <taxon>Cymatolegaceae</taxon>
        <taxon>Vasconcelosia</taxon>
        <taxon>Vasconcelosia minhoensis</taxon>
    </lineage>
</organism>
<evidence type="ECO:0000313" key="2">
    <source>
        <dbReference type="EMBL" id="MBE9078289.1"/>
    </source>
</evidence>
<proteinExistence type="predicted"/>
<evidence type="ECO:0000313" key="3">
    <source>
        <dbReference type="Proteomes" id="UP000636505"/>
    </source>
</evidence>
<dbReference type="EMBL" id="JADEXG010000030">
    <property type="protein sequence ID" value="MBE9078289.1"/>
    <property type="molecule type" value="Genomic_DNA"/>
</dbReference>
<dbReference type="AlphaFoldDB" id="A0A8J7DRD8"/>
<dbReference type="InterPro" id="IPR005074">
    <property type="entry name" value="Peptidase_C39"/>
</dbReference>
<dbReference type="GO" id="GO:0005524">
    <property type="term" value="F:ATP binding"/>
    <property type="evidence" value="ECO:0007669"/>
    <property type="project" value="InterPro"/>
</dbReference>